<keyword evidence="5" id="KW-0297">G-protein coupled receptor</keyword>
<dbReference type="PROSITE" id="PS50262">
    <property type="entry name" value="G_PROTEIN_RECEP_F1_2"/>
    <property type="match status" value="1"/>
</dbReference>
<keyword evidence="13" id="KW-1185">Reference proteome</keyword>
<keyword evidence="8" id="KW-0325">Glycoprotein</keyword>
<keyword evidence="6 10" id="KW-0472">Membrane</keyword>
<evidence type="ECO:0000259" key="11">
    <source>
        <dbReference type="PROSITE" id="PS50262"/>
    </source>
</evidence>
<dbReference type="SUPFAM" id="SSF81321">
    <property type="entry name" value="Family A G protein-coupled receptor-like"/>
    <property type="match status" value="1"/>
</dbReference>
<evidence type="ECO:0000256" key="2">
    <source>
        <dbReference type="ARBA" id="ARBA00022475"/>
    </source>
</evidence>
<accession>A0ABN8MHJ0</accession>
<evidence type="ECO:0000313" key="12">
    <source>
        <dbReference type="EMBL" id="CAH3027605.1"/>
    </source>
</evidence>
<comment type="caution">
    <text evidence="12">The sequence shown here is derived from an EMBL/GenBank/DDBJ whole genome shotgun (WGS) entry which is preliminary data.</text>
</comment>
<comment type="subcellular location">
    <subcellularLocation>
        <location evidence="1">Cell membrane</location>
        <topology evidence="1">Multi-pass membrane protein</topology>
    </subcellularLocation>
</comment>
<keyword evidence="9" id="KW-0807">Transducer</keyword>
<dbReference type="PANTHER" id="PTHR24246:SF27">
    <property type="entry name" value="ADENOSINE RECEPTOR, ISOFORM A"/>
    <property type="match status" value="1"/>
</dbReference>
<sequence length="554" mass="62313">MGLRQHHCCSLIHIATLGADRVRCAKKIMEVEDFSSITILTLVLLSLVAIFAVLGNGFVLGIIARFQKLRTFANILIANLALVDFSNALINGPLYLLWGVLKVKWFTGKTLAIISLFLLRLFMFLNVVSMLVLLGNAFLAIALNLKYFTWKTNEKALAIVLGVWMVCVTSAVISLNPHSDTDLQDASVSTYRGAFMNQSNVLLTVIGALFIVTAIVLGVMAYCAIQLRKRQRKRLNLPRLQNDARLQMDIKATKTIFITVLAFLVCYIPPVCVVALTRVKPVSNGRTLLGHFAYLAMLMSSGINPIIYCFRVRRFRRALKQLLNDPCGKTLFQDSDQKLRFKHNVPNQNARKMGLRVRGFGKQEKAGSKDEECGLDGVPYLVRALSQRQQQFENTPRAAWVETHPTNSAETSSGVESPKPTADYTRHVVTVEVNPIPYNKPRKQKVAKKPTSSYDYRRKEHFVRIYSDPKDQPSKGKIRPVNDMYVNNQTAQVFTGEEDMGLRKVKSTNQTISQHLQTSVDCRDLVIEELNVDLKERPSDEMTESPTVNADYVV</sequence>
<evidence type="ECO:0000256" key="9">
    <source>
        <dbReference type="ARBA" id="ARBA00023224"/>
    </source>
</evidence>
<name>A0ABN8MHJ0_9CNID</name>
<evidence type="ECO:0000313" key="13">
    <source>
        <dbReference type="Proteomes" id="UP001159427"/>
    </source>
</evidence>
<keyword evidence="7" id="KW-0675">Receptor</keyword>
<dbReference type="PANTHER" id="PTHR24246">
    <property type="entry name" value="OLFACTORY RECEPTOR AND ADENOSINE RECEPTOR"/>
    <property type="match status" value="1"/>
</dbReference>
<proteinExistence type="predicted"/>
<dbReference type="Proteomes" id="UP001159427">
    <property type="component" value="Unassembled WGS sequence"/>
</dbReference>
<dbReference type="EMBL" id="CALNXI010000462">
    <property type="protein sequence ID" value="CAH3027605.1"/>
    <property type="molecule type" value="Genomic_DNA"/>
</dbReference>
<dbReference type="PRINTS" id="PR00237">
    <property type="entry name" value="GPCRRHODOPSN"/>
</dbReference>
<dbReference type="InterPro" id="IPR017452">
    <property type="entry name" value="GPCR_Rhodpsn_7TM"/>
</dbReference>
<dbReference type="Gene3D" id="1.20.1070.10">
    <property type="entry name" value="Rhodopsin 7-helix transmembrane proteins"/>
    <property type="match status" value="1"/>
</dbReference>
<feature type="transmembrane region" description="Helical" evidence="10">
    <location>
        <begin position="75"/>
        <end position="98"/>
    </location>
</feature>
<feature type="transmembrane region" description="Helical" evidence="10">
    <location>
        <begin position="34"/>
        <end position="63"/>
    </location>
</feature>
<evidence type="ECO:0000256" key="6">
    <source>
        <dbReference type="ARBA" id="ARBA00023136"/>
    </source>
</evidence>
<keyword evidence="2" id="KW-1003">Cell membrane</keyword>
<evidence type="ECO:0000256" key="8">
    <source>
        <dbReference type="ARBA" id="ARBA00023180"/>
    </source>
</evidence>
<feature type="transmembrane region" description="Helical" evidence="10">
    <location>
        <begin position="118"/>
        <end position="144"/>
    </location>
</feature>
<feature type="transmembrane region" description="Helical" evidence="10">
    <location>
        <begin position="288"/>
        <end position="310"/>
    </location>
</feature>
<keyword evidence="3 10" id="KW-0812">Transmembrane</keyword>
<protein>
    <recommendedName>
        <fullName evidence="11">G-protein coupled receptors family 1 profile domain-containing protein</fullName>
    </recommendedName>
</protein>
<dbReference type="Pfam" id="PF00001">
    <property type="entry name" value="7tm_1"/>
    <property type="match status" value="1"/>
</dbReference>
<evidence type="ECO:0000256" key="7">
    <source>
        <dbReference type="ARBA" id="ARBA00023170"/>
    </source>
</evidence>
<feature type="transmembrane region" description="Helical" evidence="10">
    <location>
        <begin position="156"/>
        <end position="175"/>
    </location>
</feature>
<organism evidence="12 13">
    <name type="scientific">Porites evermanni</name>
    <dbReference type="NCBI Taxonomy" id="104178"/>
    <lineage>
        <taxon>Eukaryota</taxon>
        <taxon>Metazoa</taxon>
        <taxon>Cnidaria</taxon>
        <taxon>Anthozoa</taxon>
        <taxon>Hexacorallia</taxon>
        <taxon>Scleractinia</taxon>
        <taxon>Fungiina</taxon>
        <taxon>Poritidae</taxon>
        <taxon>Porites</taxon>
    </lineage>
</organism>
<dbReference type="CDD" id="cd00637">
    <property type="entry name" value="7tm_classA_rhodopsin-like"/>
    <property type="match status" value="1"/>
</dbReference>
<evidence type="ECO:0000256" key="4">
    <source>
        <dbReference type="ARBA" id="ARBA00022989"/>
    </source>
</evidence>
<feature type="domain" description="G-protein coupled receptors family 1 profile" evidence="11">
    <location>
        <begin position="55"/>
        <end position="308"/>
    </location>
</feature>
<reference evidence="12 13" key="1">
    <citation type="submission" date="2022-05" db="EMBL/GenBank/DDBJ databases">
        <authorList>
            <consortium name="Genoscope - CEA"/>
            <person name="William W."/>
        </authorList>
    </citation>
    <scope>NUCLEOTIDE SEQUENCE [LARGE SCALE GENOMIC DNA]</scope>
</reference>
<feature type="transmembrane region" description="Helical" evidence="10">
    <location>
        <begin position="201"/>
        <end position="225"/>
    </location>
</feature>
<feature type="transmembrane region" description="Helical" evidence="10">
    <location>
        <begin position="255"/>
        <end position="276"/>
    </location>
</feature>
<evidence type="ECO:0000256" key="3">
    <source>
        <dbReference type="ARBA" id="ARBA00022692"/>
    </source>
</evidence>
<gene>
    <name evidence="12" type="ORF">PEVE_00031991</name>
</gene>
<evidence type="ECO:0000256" key="1">
    <source>
        <dbReference type="ARBA" id="ARBA00004651"/>
    </source>
</evidence>
<evidence type="ECO:0000256" key="10">
    <source>
        <dbReference type="SAM" id="Phobius"/>
    </source>
</evidence>
<dbReference type="InterPro" id="IPR000276">
    <property type="entry name" value="GPCR_Rhodpsn"/>
</dbReference>
<keyword evidence="4 10" id="KW-1133">Transmembrane helix</keyword>
<evidence type="ECO:0000256" key="5">
    <source>
        <dbReference type="ARBA" id="ARBA00023040"/>
    </source>
</evidence>